<proteinExistence type="predicted"/>
<dbReference type="PROSITE" id="PS51186">
    <property type="entry name" value="GNAT"/>
    <property type="match status" value="1"/>
</dbReference>
<evidence type="ECO:0000256" key="1">
    <source>
        <dbReference type="ARBA" id="ARBA00023015"/>
    </source>
</evidence>
<evidence type="ECO:0000259" key="4">
    <source>
        <dbReference type="PROSITE" id="PS01124"/>
    </source>
</evidence>
<accession>A0ABN1JDW2</accession>
<dbReference type="InterPro" id="IPR018060">
    <property type="entry name" value="HTH_AraC"/>
</dbReference>
<keyword evidence="3" id="KW-0804">Transcription</keyword>
<dbReference type="Pfam" id="PF12833">
    <property type="entry name" value="HTH_18"/>
    <property type="match status" value="1"/>
</dbReference>
<dbReference type="Gene3D" id="3.40.630.30">
    <property type="match status" value="1"/>
</dbReference>
<organism evidence="6 7">
    <name type="scientific">Clostridium oceanicum</name>
    <dbReference type="NCBI Taxonomy" id="1543"/>
    <lineage>
        <taxon>Bacteria</taxon>
        <taxon>Bacillati</taxon>
        <taxon>Bacillota</taxon>
        <taxon>Clostridia</taxon>
        <taxon>Eubacteriales</taxon>
        <taxon>Clostridiaceae</taxon>
        <taxon>Clostridium</taxon>
    </lineage>
</organism>
<evidence type="ECO:0000313" key="6">
    <source>
        <dbReference type="EMBL" id="GAA0736661.1"/>
    </source>
</evidence>
<feature type="domain" description="HTH araC/xylS-type" evidence="4">
    <location>
        <begin position="9"/>
        <end position="107"/>
    </location>
</feature>
<evidence type="ECO:0000313" key="7">
    <source>
        <dbReference type="Proteomes" id="UP001501510"/>
    </source>
</evidence>
<dbReference type="InterPro" id="IPR016181">
    <property type="entry name" value="Acyl_CoA_acyltransferase"/>
</dbReference>
<keyword evidence="7" id="KW-1185">Reference proteome</keyword>
<name>A0ABN1JDW2_9CLOT</name>
<dbReference type="PROSITE" id="PS00041">
    <property type="entry name" value="HTH_ARAC_FAMILY_1"/>
    <property type="match status" value="1"/>
</dbReference>
<dbReference type="Pfam" id="PF13508">
    <property type="entry name" value="Acetyltransf_7"/>
    <property type="match status" value="1"/>
</dbReference>
<evidence type="ECO:0000259" key="5">
    <source>
        <dbReference type="PROSITE" id="PS51186"/>
    </source>
</evidence>
<evidence type="ECO:0000256" key="2">
    <source>
        <dbReference type="ARBA" id="ARBA00023125"/>
    </source>
</evidence>
<dbReference type="PANTHER" id="PTHR47504">
    <property type="entry name" value="RIGHT ORIGIN-BINDING PROTEIN"/>
    <property type="match status" value="1"/>
</dbReference>
<dbReference type="InterPro" id="IPR009057">
    <property type="entry name" value="Homeodomain-like_sf"/>
</dbReference>
<dbReference type="Gene3D" id="1.10.10.60">
    <property type="entry name" value="Homeodomain-like"/>
    <property type="match status" value="2"/>
</dbReference>
<comment type="caution">
    <text evidence="6">The sequence shown here is derived from an EMBL/GenBank/DDBJ whole genome shotgun (WGS) entry which is preliminary data.</text>
</comment>
<dbReference type="SMART" id="SM00342">
    <property type="entry name" value="HTH_ARAC"/>
    <property type="match status" value="1"/>
</dbReference>
<dbReference type="InterPro" id="IPR000182">
    <property type="entry name" value="GNAT_dom"/>
</dbReference>
<feature type="domain" description="N-acetyltransferase" evidence="5">
    <location>
        <begin position="132"/>
        <end position="275"/>
    </location>
</feature>
<dbReference type="PANTHER" id="PTHR47504:SF5">
    <property type="entry name" value="RIGHT ORIGIN-BINDING PROTEIN"/>
    <property type="match status" value="1"/>
</dbReference>
<dbReference type="SUPFAM" id="SSF55729">
    <property type="entry name" value="Acyl-CoA N-acyltransferases (Nat)"/>
    <property type="match status" value="1"/>
</dbReference>
<dbReference type="RefSeq" id="WP_343759840.1">
    <property type="nucleotide sequence ID" value="NZ_BAAACG010000006.1"/>
</dbReference>
<dbReference type="Proteomes" id="UP001501510">
    <property type="component" value="Unassembled WGS sequence"/>
</dbReference>
<sequence>MNNTLENINKIIDYIEDNLTEEINLDTISEITHYSKYHFHRLFSNTINFTLHNYVQRRRLNEAAKLLVFTKRPIIDIALLSGYKSQQAFTTAFKLLYKKSPYAFRKSKEYYPLQLKFVFDNSKKTLLNKHNIILADYKHIKAWMDLVYIVKNDFPGLIVKDYIRLLKEHIYNKSALIIIKNSIAIGIMGFSYKNKSIDFLAVHPDYRQKGIAKAFLKKVINEFLKGSDITVTTYREGDKYGKTTRDMYKKLGFKNSKLLIEFGYPTEKLIKKSSI</sequence>
<reference evidence="7" key="1">
    <citation type="journal article" date="2019" name="Int. J. Syst. Evol. Microbiol.">
        <title>The Global Catalogue of Microorganisms (GCM) 10K type strain sequencing project: providing services to taxonomists for standard genome sequencing and annotation.</title>
        <authorList>
            <consortium name="The Broad Institute Genomics Platform"/>
            <consortium name="The Broad Institute Genome Sequencing Center for Infectious Disease"/>
            <person name="Wu L."/>
            <person name="Ma J."/>
        </authorList>
    </citation>
    <scope>NUCLEOTIDE SEQUENCE [LARGE SCALE GENOMIC DNA]</scope>
    <source>
        <strain evidence="7">JCM 1407</strain>
    </source>
</reference>
<dbReference type="CDD" id="cd04301">
    <property type="entry name" value="NAT_SF"/>
    <property type="match status" value="1"/>
</dbReference>
<protein>
    <submittedName>
        <fullName evidence="6">AraC family transcriptional regulator</fullName>
    </submittedName>
</protein>
<evidence type="ECO:0000256" key="3">
    <source>
        <dbReference type="ARBA" id="ARBA00023163"/>
    </source>
</evidence>
<gene>
    <name evidence="6" type="ORF">GCM10008906_11970</name>
</gene>
<dbReference type="InterPro" id="IPR050959">
    <property type="entry name" value="MarA-like"/>
</dbReference>
<dbReference type="SUPFAM" id="SSF46689">
    <property type="entry name" value="Homeodomain-like"/>
    <property type="match status" value="2"/>
</dbReference>
<dbReference type="InterPro" id="IPR018062">
    <property type="entry name" value="HTH_AraC-typ_CS"/>
</dbReference>
<keyword evidence="1" id="KW-0805">Transcription regulation</keyword>
<keyword evidence="2" id="KW-0238">DNA-binding</keyword>
<dbReference type="EMBL" id="BAAACG010000006">
    <property type="protein sequence ID" value="GAA0736661.1"/>
    <property type="molecule type" value="Genomic_DNA"/>
</dbReference>
<dbReference type="PROSITE" id="PS01124">
    <property type="entry name" value="HTH_ARAC_FAMILY_2"/>
    <property type="match status" value="1"/>
</dbReference>